<accession>A0ABN6XCL9</accession>
<feature type="transmembrane region" description="Helical" evidence="1">
    <location>
        <begin position="27"/>
        <end position="51"/>
    </location>
</feature>
<name>A0ABN6XCL9_9CELL</name>
<protein>
    <submittedName>
        <fullName evidence="2">Uncharacterized protein</fullName>
    </submittedName>
</protein>
<dbReference type="Proteomes" id="UP001321475">
    <property type="component" value="Chromosome"/>
</dbReference>
<evidence type="ECO:0000313" key="3">
    <source>
        <dbReference type="Proteomes" id="UP001321475"/>
    </source>
</evidence>
<keyword evidence="1" id="KW-0812">Transmembrane</keyword>
<keyword evidence="1" id="KW-1133">Transmembrane helix</keyword>
<dbReference type="EMBL" id="AP027729">
    <property type="protein sequence ID" value="BDZ42534.1"/>
    <property type="molecule type" value="Genomic_DNA"/>
</dbReference>
<gene>
    <name evidence="2" type="ORF">GCM10025865_18330</name>
</gene>
<dbReference type="RefSeq" id="WP_286217004.1">
    <property type="nucleotide sequence ID" value="NZ_AP027729.1"/>
</dbReference>
<proteinExistence type="predicted"/>
<keyword evidence="3" id="KW-1185">Reference proteome</keyword>
<reference evidence="3" key="1">
    <citation type="journal article" date="2019" name="Int. J. Syst. Evol. Microbiol.">
        <title>The Global Catalogue of Microorganisms (GCM) 10K type strain sequencing project: providing services to taxonomists for standard genome sequencing and annotation.</title>
        <authorList>
            <consortium name="The Broad Institute Genomics Platform"/>
            <consortium name="The Broad Institute Genome Sequencing Center for Infectious Disease"/>
            <person name="Wu L."/>
            <person name="Ma J."/>
        </authorList>
    </citation>
    <scope>NUCLEOTIDE SEQUENCE [LARGE SCALE GENOMIC DNA]</scope>
    <source>
        <strain evidence="3">NBRC 108565</strain>
    </source>
</reference>
<keyword evidence="1" id="KW-0472">Membrane</keyword>
<evidence type="ECO:0000313" key="2">
    <source>
        <dbReference type="EMBL" id="BDZ42534.1"/>
    </source>
</evidence>
<organism evidence="2 3">
    <name type="scientific">Paraoerskovia sediminicola</name>
    <dbReference type="NCBI Taxonomy" id="1138587"/>
    <lineage>
        <taxon>Bacteria</taxon>
        <taxon>Bacillati</taxon>
        <taxon>Actinomycetota</taxon>
        <taxon>Actinomycetes</taxon>
        <taxon>Micrococcales</taxon>
        <taxon>Cellulomonadaceae</taxon>
        <taxon>Paraoerskovia</taxon>
    </lineage>
</organism>
<sequence>MLIVLLLPPALAEYASAAGLVTGLELPSTAVVVAGSALALAVSAAAVWFLLRDLQVRSSSG</sequence>
<evidence type="ECO:0000256" key="1">
    <source>
        <dbReference type="SAM" id="Phobius"/>
    </source>
</evidence>